<name>A0A7L6B1V4_9ACTN</name>
<dbReference type="KEGG" id="mfeu:H1D33_21785"/>
<proteinExistence type="predicted"/>
<feature type="transmembrane region" description="Helical" evidence="2">
    <location>
        <begin position="237"/>
        <end position="258"/>
    </location>
</feature>
<feature type="transmembrane region" description="Helical" evidence="2">
    <location>
        <begin position="198"/>
        <end position="217"/>
    </location>
</feature>
<keyword evidence="2" id="KW-1133">Transmembrane helix</keyword>
<accession>A0A7L6B1V4</accession>
<evidence type="ECO:0000313" key="3">
    <source>
        <dbReference type="EMBL" id="QLQ35958.1"/>
    </source>
</evidence>
<feature type="region of interest" description="Disordered" evidence="1">
    <location>
        <begin position="97"/>
        <end position="153"/>
    </location>
</feature>
<sequence length="266" mass="28487">MIDVRRVDRAWLRRRALPVALLACWLVWAALAWWTAPREADETGLQRDLAAGRVLTLTRADGWDDTGPWGRRPEPRYASGGSTVVWARPDGQFRYAYVSPPTSGGGVEAGDGADPDPDVVSPSPEATGASEEPDGGVAPDRRADPLADPRARDATTHLGDTRADALADAAATIALVLGVGWLLMLVAGSPPVVGTRWFWFWIGLLPLGLGVLAWAWRERWRADVPAGGARRSGWTGFGVWLVGGIAVSLLLAVPGALLGDRVVPHW</sequence>
<dbReference type="Proteomes" id="UP000510844">
    <property type="component" value="Chromosome"/>
</dbReference>
<feature type="transmembrane region" description="Helical" evidence="2">
    <location>
        <begin position="165"/>
        <end position="186"/>
    </location>
</feature>
<reference evidence="4" key="1">
    <citation type="submission" date="2020-07" db="EMBL/GenBank/DDBJ databases">
        <title>A new Micromonospora strain with potent antibiotic activity isolated from the microbiome of a mid-Atlantic deep-sea sponge.</title>
        <authorList>
            <person name="Back C.R."/>
            <person name="Stennett H.L."/>
            <person name="Williams S.E."/>
            <person name="Wang L."/>
            <person name="Ojeda Gomez J."/>
            <person name="Abdulle O.M."/>
            <person name="Duffy T."/>
            <person name="Hendry K.R."/>
            <person name="Powell D."/>
            <person name="Stach J.E."/>
            <person name="Essex-Lopresti A.E."/>
            <person name="Willis C.L."/>
            <person name="Curnow P."/>
            <person name="Race P.R."/>
        </authorList>
    </citation>
    <scope>NUCLEOTIDE SEQUENCE [LARGE SCALE GENOMIC DNA]</scope>
    <source>
        <strain evidence="4">28ISP2-46</strain>
    </source>
</reference>
<gene>
    <name evidence="3" type="ORF">H1D33_21785</name>
</gene>
<evidence type="ECO:0000313" key="4">
    <source>
        <dbReference type="Proteomes" id="UP000510844"/>
    </source>
</evidence>
<organism evidence="3 4">
    <name type="scientific">Micromonospora robiginosa</name>
    <dbReference type="NCBI Taxonomy" id="2749844"/>
    <lineage>
        <taxon>Bacteria</taxon>
        <taxon>Bacillati</taxon>
        <taxon>Actinomycetota</taxon>
        <taxon>Actinomycetes</taxon>
        <taxon>Micromonosporales</taxon>
        <taxon>Micromonosporaceae</taxon>
        <taxon>Micromonospora</taxon>
    </lineage>
</organism>
<keyword evidence="2" id="KW-0472">Membrane</keyword>
<feature type="compositionally biased region" description="Basic and acidic residues" evidence="1">
    <location>
        <begin position="139"/>
        <end position="153"/>
    </location>
</feature>
<feature type="region of interest" description="Disordered" evidence="1">
    <location>
        <begin position="64"/>
        <end position="83"/>
    </location>
</feature>
<keyword evidence="2" id="KW-0812">Transmembrane</keyword>
<dbReference type="EMBL" id="CP059322">
    <property type="protein sequence ID" value="QLQ35958.1"/>
    <property type="molecule type" value="Genomic_DNA"/>
</dbReference>
<protein>
    <submittedName>
        <fullName evidence="3">Uncharacterized protein</fullName>
    </submittedName>
</protein>
<evidence type="ECO:0000256" key="2">
    <source>
        <dbReference type="SAM" id="Phobius"/>
    </source>
</evidence>
<dbReference type="RefSeq" id="WP_181568479.1">
    <property type="nucleotide sequence ID" value="NZ_CP059322.2"/>
</dbReference>
<dbReference type="AlphaFoldDB" id="A0A7L6B1V4"/>
<keyword evidence="4" id="KW-1185">Reference proteome</keyword>
<reference evidence="3 4" key="2">
    <citation type="journal article" date="2021" name="Mar. Drugs">
        <title>A New Micromonospora Strain with Antibiotic Activity Isolated from the Microbiome of a Mid-Atlantic Deep-Sea Sponge.</title>
        <authorList>
            <person name="Back C.R."/>
            <person name="Stennett H.L."/>
            <person name="Williams S.E."/>
            <person name="Wang L."/>
            <person name="Ojeda Gomez J."/>
            <person name="Abdulle O.M."/>
            <person name="Duffy T."/>
            <person name="Neal C."/>
            <person name="Mantell J."/>
            <person name="Jepson M.A."/>
            <person name="Hendry K.R."/>
            <person name="Powell D."/>
            <person name="Stach J.E.M."/>
            <person name="Essex-Lopresti A.E."/>
            <person name="Willis C.L."/>
            <person name="Curnow P."/>
            <person name="Race P.R."/>
        </authorList>
    </citation>
    <scope>NUCLEOTIDE SEQUENCE [LARGE SCALE GENOMIC DNA]</scope>
    <source>
        <strain evidence="3 4">28ISP2-46</strain>
    </source>
</reference>
<evidence type="ECO:0000256" key="1">
    <source>
        <dbReference type="SAM" id="MobiDB-lite"/>
    </source>
</evidence>